<name>A0A9X2SAK8_9BACL</name>
<dbReference type="Proteomes" id="UP001141950">
    <property type="component" value="Unassembled WGS sequence"/>
</dbReference>
<gene>
    <name evidence="1" type="ORF">NQZ67_19665</name>
</gene>
<sequence>MDFEKQFELFVEQQRAGASGLRLERLSGDLTGTKKMFKEALWPVFQTFEGFVLEYELMNSPDQPLFVNALNVPYWTGFESEDYFAYVETLTNEQFNTEQLRIRHMVMLGILYCPFSWDELDMQPELCRESVHTLLVKHSRRASIELSLTEKEALVALRMMGRPFRMKDVNDCLGNQDQASLMVIRKLLDKKLILPLHDGKAKNHYFIINNEELRKLMR</sequence>
<accession>A0A9X2SAK8</accession>
<dbReference type="RefSeq" id="WP_257449240.1">
    <property type="nucleotide sequence ID" value="NZ_JANIPJ010000015.1"/>
</dbReference>
<reference evidence="1" key="1">
    <citation type="submission" date="2022-08" db="EMBL/GenBank/DDBJ databases">
        <title>The genomic sequence of strain Paenibacillus sp. SCIV0701.</title>
        <authorList>
            <person name="Zhao H."/>
        </authorList>
    </citation>
    <scope>NUCLEOTIDE SEQUENCE</scope>
    <source>
        <strain evidence="1">SCIV0701</strain>
    </source>
</reference>
<evidence type="ECO:0000313" key="1">
    <source>
        <dbReference type="EMBL" id="MCR2806105.1"/>
    </source>
</evidence>
<comment type="caution">
    <text evidence="1">The sequence shown here is derived from an EMBL/GenBank/DDBJ whole genome shotgun (WGS) entry which is preliminary data.</text>
</comment>
<proteinExistence type="predicted"/>
<evidence type="ECO:0000313" key="2">
    <source>
        <dbReference type="Proteomes" id="UP001141950"/>
    </source>
</evidence>
<dbReference type="EMBL" id="JANIPJ010000015">
    <property type="protein sequence ID" value="MCR2806105.1"/>
    <property type="molecule type" value="Genomic_DNA"/>
</dbReference>
<protein>
    <submittedName>
        <fullName evidence="1">Uncharacterized protein</fullName>
    </submittedName>
</protein>
<keyword evidence="2" id="KW-1185">Reference proteome</keyword>
<organism evidence="1 2">
    <name type="scientific">Paenibacillus soyae</name>
    <dbReference type="NCBI Taxonomy" id="2969249"/>
    <lineage>
        <taxon>Bacteria</taxon>
        <taxon>Bacillati</taxon>
        <taxon>Bacillota</taxon>
        <taxon>Bacilli</taxon>
        <taxon>Bacillales</taxon>
        <taxon>Paenibacillaceae</taxon>
        <taxon>Paenibacillus</taxon>
    </lineage>
</organism>
<dbReference type="AlphaFoldDB" id="A0A9X2SAK8"/>